<proteinExistence type="predicted"/>
<accession>A0A9E7EHB6</accession>
<reference evidence="1" key="1">
    <citation type="submission" date="2022-05" db="EMBL/GenBank/DDBJ databases">
        <title>The Musa troglodytarum L. genome provides insights into the mechanism of non-climacteric behaviour and enrichment of carotenoids.</title>
        <authorList>
            <person name="Wang J."/>
        </authorList>
    </citation>
    <scope>NUCLEOTIDE SEQUENCE</scope>
    <source>
        <tissue evidence="1">Leaf</tissue>
    </source>
</reference>
<dbReference type="AlphaFoldDB" id="A0A9E7EHB6"/>
<evidence type="ECO:0000313" key="2">
    <source>
        <dbReference type="Proteomes" id="UP001055439"/>
    </source>
</evidence>
<dbReference type="EMBL" id="CP097502">
    <property type="protein sequence ID" value="URD76257.1"/>
    <property type="molecule type" value="Genomic_DNA"/>
</dbReference>
<evidence type="ECO:0000313" key="1">
    <source>
        <dbReference type="EMBL" id="URD76257.1"/>
    </source>
</evidence>
<organism evidence="1 2">
    <name type="scientific">Musa troglodytarum</name>
    <name type="common">fe'i banana</name>
    <dbReference type="NCBI Taxonomy" id="320322"/>
    <lineage>
        <taxon>Eukaryota</taxon>
        <taxon>Viridiplantae</taxon>
        <taxon>Streptophyta</taxon>
        <taxon>Embryophyta</taxon>
        <taxon>Tracheophyta</taxon>
        <taxon>Spermatophyta</taxon>
        <taxon>Magnoliopsida</taxon>
        <taxon>Liliopsida</taxon>
        <taxon>Zingiberales</taxon>
        <taxon>Musaceae</taxon>
        <taxon>Musa</taxon>
    </lineage>
</organism>
<gene>
    <name evidence="1" type="ORF">MUK42_07718</name>
</gene>
<keyword evidence="2" id="KW-1185">Reference proteome</keyword>
<dbReference type="Proteomes" id="UP001055439">
    <property type="component" value="Chromosome 1"/>
</dbReference>
<protein>
    <submittedName>
        <fullName evidence="1">Uncharacterized protein</fullName>
    </submittedName>
</protein>
<sequence>MLQWLKRLECLGSKPGRKEKVRWFLWVLAEGDADPAVGTFEAA</sequence>
<name>A0A9E7EHB6_9LILI</name>